<evidence type="ECO:0000256" key="5">
    <source>
        <dbReference type="ARBA" id="ARBA00022806"/>
    </source>
</evidence>
<feature type="domain" description="Helicase C-terminal" evidence="13">
    <location>
        <begin position="268"/>
        <end position="429"/>
    </location>
</feature>
<dbReference type="CDD" id="cd17957">
    <property type="entry name" value="DEADc_DDX52"/>
    <property type="match status" value="1"/>
</dbReference>
<feature type="domain" description="Helicase ATP-binding" evidence="12">
    <location>
        <begin position="84"/>
        <end position="257"/>
    </location>
</feature>
<keyword evidence="3 11" id="KW-0547">Nucleotide-binding</keyword>
<evidence type="ECO:0000259" key="13">
    <source>
        <dbReference type="PROSITE" id="PS51194"/>
    </source>
</evidence>
<keyword evidence="6 11" id="KW-0067">ATP-binding</keyword>
<comment type="catalytic activity">
    <reaction evidence="10">
        <text>ATP + H2O = ADP + phosphate + H(+)</text>
        <dbReference type="Rhea" id="RHEA:13065"/>
        <dbReference type="ChEBI" id="CHEBI:15377"/>
        <dbReference type="ChEBI" id="CHEBI:15378"/>
        <dbReference type="ChEBI" id="CHEBI:30616"/>
        <dbReference type="ChEBI" id="CHEBI:43474"/>
        <dbReference type="ChEBI" id="CHEBI:456216"/>
        <dbReference type="EC" id="3.6.4.13"/>
    </reaction>
</comment>
<dbReference type="Pfam" id="PF00270">
    <property type="entry name" value="DEAD"/>
    <property type="match status" value="1"/>
</dbReference>
<proteinExistence type="inferred from homology"/>
<dbReference type="InterPro" id="IPR044764">
    <property type="entry name" value="DDX52/Rok1_DEADc"/>
</dbReference>
<dbReference type="FunFam" id="3.40.50.300:FF:000759">
    <property type="entry name" value="probable ATP-dependent RNA helicase DDX52"/>
    <property type="match status" value="1"/>
</dbReference>
<dbReference type="PROSITE" id="PS51194">
    <property type="entry name" value="HELICASE_CTER"/>
    <property type="match status" value="1"/>
</dbReference>
<evidence type="ECO:0000256" key="1">
    <source>
        <dbReference type="ARBA" id="ARBA00004604"/>
    </source>
</evidence>
<dbReference type="GO" id="GO:0016787">
    <property type="term" value="F:hydrolase activity"/>
    <property type="evidence" value="ECO:0007669"/>
    <property type="project" value="UniProtKB-KW"/>
</dbReference>
<dbReference type="GO" id="GO:0003723">
    <property type="term" value="F:RNA binding"/>
    <property type="evidence" value="ECO:0007669"/>
    <property type="project" value="UniProtKB-KW"/>
</dbReference>
<dbReference type="CDD" id="cd18787">
    <property type="entry name" value="SF2_C_DEAD"/>
    <property type="match status" value="1"/>
</dbReference>
<dbReference type="EC" id="3.6.4.13" evidence="2"/>
<keyword evidence="5 11" id="KW-0347">Helicase</keyword>
<keyword evidence="4 11" id="KW-0378">Hydrolase</keyword>
<evidence type="ECO:0000256" key="11">
    <source>
        <dbReference type="RuleBase" id="RU000492"/>
    </source>
</evidence>
<dbReference type="InterPro" id="IPR027417">
    <property type="entry name" value="P-loop_NTPase"/>
</dbReference>
<dbReference type="SMART" id="SM00490">
    <property type="entry name" value="HELICc"/>
    <property type="match status" value="1"/>
</dbReference>
<dbReference type="AlphaFoldDB" id="A0A4P9XXN3"/>
<sequence>MDIFRTLGAGARFDKRRFAEDVKLFEQRRRPVEEFRGQHRIRVYGTDVPRPFQTFSDLAQQYELAPYISENLARIGFKQPTAVQMQCMPNRELIACAPTGSGKTLSFVLPVLHDLRSPQKVGFRAVIISPTRELAQQIYNQFRALGEGRKFKICMMTKMSTSQQSEDPRLRQKFDILISTPLKLVHAIKQDKMDLSSVKHLVLDEADKLLDLGFLEQMDEILAACSSPKLQKALYSATIPSGVEQLAQTIMKDPVRVVIGTKNAATETIKQRLVYVGREEGKLIAMRQLIQEGLKPPVLIFVQSIERARELFNELVYDGINVDVIHSERTRAQRDNIVNNFRAGKIWVLISTELMARGIDFKGVNLVINYDFPQTVQSYIHRIGRTGRAGRSGEAVTFFTNDDADFLRNIVNVMKESGCDVPEWMLSLKKAR</sequence>
<evidence type="ECO:0000259" key="12">
    <source>
        <dbReference type="PROSITE" id="PS51192"/>
    </source>
</evidence>
<accession>A0A4P9XXN3</accession>
<evidence type="ECO:0000256" key="8">
    <source>
        <dbReference type="ARBA" id="ARBA00023242"/>
    </source>
</evidence>
<keyword evidence="15" id="KW-1185">Reference proteome</keyword>
<dbReference type="Pfam" id="PF00271">
    <property type="entry name" value="Helicase_C"/>
    <property type="match status" value="1"/>
</dbReference>
<comment type="similarity">
    <text evidence="9">Belongs to the DEAD box helicase family. DDX52/ROK1 subfamily.</text>
</comment>
<evidence type="ECO:0000256" key="9">
    <source>
        <dbReference type="ARBA" id="ARBA00024355"/>
    </source>
</evidence>
<dbReference type="GO" id="GO:0005730">
    <property type="term" value="C:nucleolus"/>
    <property type="evidence" value="ECO:0007669"/>
    <property type="project" value="UniProtKB-SubCell"/>
</dbReference>
<reference evidence="15" key="1">
    <citation type="journal article" date="2018" name="Nat. Microbiol.">
        <title>Leveraging single-cell genomics to expand the fungal tree of life.</title>
        <authorList>
            <person name="Ahrendt S.R."/>
            <person name="Quandt C.A."/>
            <person name="Ciobanu D."/>
            <person name="Clum A."/>
            <person name="Salamov A."/>
            <person name="Andreopoulos B."/>
            <person name="Cheng J.F."/>
            <person name="Woyke T."/>
            <person name="Pelin A."/>
            <person name="Henrissat B."/>
            <person name="Reynolds N.K."/>
            <person name="Benny G.L."/>
            <person name="Smith M.E."/>
            <person name="James T.Y."/>
            <person name="Grigoriev I.V."/>
        </authorList>
    </citation>
    <scope>NUCLEOTIDE SEQUENCE [LARGE SCALE GENOMIC DNA]</scope>
    <source>
        <strain evidence="15">RSA 1356</strain>
    </source>
</reference>
<dbReference type="STRING" id="78915.A0A4P9XXN3"/>
<evidence type="ECO:0000256" key="10">
    <source>
        <dbReference type="ARBA" id="ARBA00047984"/>
    </source>
</evidence>
<evidence type="ECO:0000313" key="15">
    <source>
        <dbReference type="Proteomes" id="UP000271241"/>
    </source>
</evidence>
<dbReference type="PANTHER" id="PTHR47959">
    <property type="entry name" value="ATP-DEPENDENT RNA HELICASE RHLE-RELATED"/>
    <property type="match status" value="1"/>
</dbReference>
<dbReference type="Proteomes" id="UP000271241">
    <property type="component" value="Unassembled WGS sequence"/>
</dbReference>
<evidence type="ECO:0000313" key="14">
    <source>
        <dbReference type="EMBL" id="RKP10431.1"/>
    </source>
</evidence>
<comment type="subcellular location">
    <subcellularLocation>
        <location evidence="1">Nucleus</location>
        <location evidence="1">Nucleolus</location>
    </subcellularLocation>
</comment>
<dbReference type="PROSITE" id="PS51192">
    <property type="entry name" value="HELICASE_ATP_BIND_1"/>
    <property type="match status" value="1"/>
</dbReference>
<evidence type="ECO:0000256" key="4">
    <source>
        <dbReference type="ARBA" id="ARBA00022801"/>
    </source>
</evidence>
<dbReference type="InterPro" id="IPR001650">
    <property type="entry name" value="Helicase_C-like"/>
</dbReference>
<evidence type="ECO:0000256" key="6">
    <source>
        <dbReference type="ARBA" id="ARBA00022840"/>
    </source>
</evidence>
<dbReference type="GO" id="GO:0005524">
    <property type="term" value="F:ATP binding"/>
    <property type="evidence" value="ECO:0007669"/>
    <property type="project" value="UniProtKB-KW"/>
</dbReference>
<dbReference type="GO" id="GO:0005829">
    <property type="term" value="C:cytosol"/>
    <property type="evidence" value="ECO:0007669"/>
    <property type="project" value="TreeGrafter"/>
</dbReference>
<dbReference type="GO" id="GO:0003724">
    <property type="term" value="F:RNA helicase activity"/>
    <property type="evidence" value="ECO:0007669"/>
    <property type="project" value="UniProtKB-EC"/>
</dbReference>
<gene>
    <name evidence="14" type="ORF">THASP1DRAFT_34123</name>
</gene>
<dbReference type="EMBL" id="KZ992453">
    <property type="protein sequence ID" value="RKP10431.1"/>
    <property type="molecule type" value="Genomic_DNA"/>
</dbReference>
<dbReference type="InterPro" id="IPR014001">
    <property type="entry name" value="Helicase_ATP-bd"/>
</dbReference>
<dbReference type="SMART" id="SM00487">
    <property type="entry name" value="DEXDc"/>
    <property type="match status" value="1"/>
</dbReference>
<dbReference type="InterPro" id="IPR050079">
    <property type="entry name" value="DEAD_box_RNA_helicase"/>
</dbReference>
<dbReference type="PROSITE" id="PS00039">
    <property type="entry name" value="DEAD_ATP_HELICASE"/>
    <property type="match status" value="1"/>
</dbReference>
<dbReference type="PANTHER" id="PTHR47959:SF15">
    <property type="entry name" value="RNA HELICASE"/>
    <property type="match status" value="1"/>
</dbReference>
<dbReference type="Gene3D" id="3.40.50.300">
    <property type="entry name" value="P-loop containing nucleotide triphosphate hydrolases"/>
    <property type="match status" value="2"/>
</dbReference>
<dbReference type="InterPro" id="IPR000629">
    <property type="entry name" value="RNA-helicase_DEAD-box_CS"/>
</dbReference>
<evidence type="ECO:0000256" key="2">
    <source>
        <dbReference type="ARBA" id="ARBA00012552"/>
    </source>
</evidence>
<dbReference type="InterPro" id="IPR011545">
    <property type="entry name" value="DEAD/DEAH_box_helicase_dom"/>
</dbReference>
<name>A0A4P9XXN3_9FUNG</name>
<evidence type="ECO:0000256" key="3">
    <source>
        <dbReference type="ARBA" id="ARBA00022741"/>
    </source>
</evidence>
<evidence type="ECO:0000256" key="7">
    <source>
        <dbReference type="ARBA" id="ARBA00022884"/>
    </source>
</evidence>
<organism evidence="14 15">
    <name type="scientific">Thamnocephalis sphaerospora</name>
    <dbReference type="NCBI Taxonomy" id="78915"/>
    <lineage>
        <taxon>Eukaryota</taxon>
        <taxon>Fungi</taxon>
        <taxon>Fungi incertae sedis</taxon>
        <taxon>Zoopagomycota</taxon>
        <taxon>Zoopagomycotina</taxon>
        <taxon>Zoopagomycetes</taxon>
        <taxon>Zoopagales</taxon>
        <taxon>Sigmoideomycetaceae</taxon>
        <taxon>Thamnocephalis</taxon>
    </lineage>
</organism>
<protein>
    <recommendedName>
        <fullName evidence="2">RNA helicase</fullName>
        <ecNumber evidence="2">3.6.4.13</ecNumber>
    </recommendedName>
</protein>
<dbReference type="OrthoDB" id="360161at2759"/>
<keyword evidence="8" id="KW-0539">Nucleus</keyword>
<keyword evidence="7" id="KW-0694">RNA-binding</keyword>
<dbReference type="SUPFAM" id="SSF52540">
    <property type="entry name" value="P-loop containing nucleoside triphosphate hydrolases"/>
    <property type="match status" value="1"/>
</dbReference>
<dbReference type="GO" id="GO:0030490">
    <property type="term" value="P:maturation of SSU-rRNA"/>
    <property type="evidence" value="ECO:0007669"/>
    <property type="project" value="InterPro"/>
</dbReference>